<dbReference type="PROSITE" id="PS50931">
    <property type="entry name" value="HTH_LYSR"/>
    <property type="match status" value="1"/>
</dbReference>
<dbReference type="AlphaFoldDB" id="A0A1E7YT67"/>
<accession>A0A1E7YT67</accession>
<keyword evidence="2" id="KW-0805">Transcription regulation</keyword>
<evidence type="ECO:0000256" key="1">
    <source>
        <dbReference type="ARBA" id="ARBA00009437"/>
    </source>
</evidence>
<dbReference type="EMBL" id="LZYH01000807">
    <property type="protein sequence ID" value="OFC51910.1"/>
    <property type="molecule type" value="Genomic_DNA"/>
</dbReference>
<evidence type="ECO:0000256" key="4">
    <source>
        <dbReference type="ARBA" id="ARBA00023163"/>
    </source>
</evidence>
<dbReference type="RefSeq" id="WP_038471787.1">
    <property type="nucleotide sequence ID" value="NZ_CP026328.2"/>
</dbReference>
<dbReference type="InterPro" id="IPR005119">
    <property type="entry name" value="LysR_subst-bd"/>
</dbReference>
<gene>
    <name evidence="6" type="ORF">BAE30_12460</name>
</gene>
<evidence type="ECO:0000256" key="3">
    <source>
        <dbReference type="ARBA" id="ARBA00023125"/>
    </source>
</evidence>
<dbReference type="Gene3D" id="3.40.190.290">
    <property type="match status" value="1"/>
</dbReference>
<evidence type="ECO:0000313" key="6">
    <source>
        <dbReference type="EMBL" id="OFC51910.1"/>
    </source>
</evidence>
<dbReference type="PANTHER" id="PTHR30126">
    <property type="entry name" value="HTH-TYPE TRANSCRIPTIONAL REGULATOR"/>
    <property type="match status" value="1"/>
</dbReference>
<keyword evidence="3" id="KW-0238">DNA-binding</keyword>
<dbReference type="SUPFAM" id="SSF46785">
    <property type="entry name" value="Winged helix' DNA-binding domain"/>
    <property type="match status" value="1"/>
</dbReference>
<dbReference type="InterPro" id="IPR036388">
    <property type="entry name" value="WH-like_DNA-bd_sf"/>
</dbReference>
<dbReference type="Pfam" id="PF03466">
    <property type="entry name" value="LysR_substrate"/>
    <property type="match status" value="1"/>
</dbReference>
<dbReference type="InterPro" id="IPR036390">
    <property type="entry name" value="WH_DNA-bd_sf"/>
</dbReference>
<dbReference type="PANTHER" id="PTHR30126:SF39">
    <property type="entry name" value="HTH-TYPE TRANSCRIPTIONAL REGULATOR CYSL"/>
    <property type="match status" value="1"/>
</dbReference>
<comment type="similarity">
    <text evidence="1">Belongs to the LysR transcriptional regulatory family.</text>
</comment>
<dbReference type="GO" id="GO:0003700">
    <property type="term" value="F:DNA-binding transcription factor activity"/>
    <property type="evidence" value="ECO:0007669"/>
    <property type="project" value="InterPro"/>
</dbReference>
<evidence type="ECO:0000313" key="7">
    <source>
        <dbReference type="Proteomes" id="UP000175707"/>
    </source>
</evidence>
<comment type="caution">
    <text evidence="6">The sequence shown here is derived from an EMBL/GenBank/DDBJ whole genome shotgun (WGS) entry which is preliminary data.</text>
</comment>
<reference evidence="6 7" key="1">
    <citation type="submission" date="2016-06" db="EMBL/GenBank/DDBJ databases">
        <title>Gene turnover analysis identifies the evolutionary adaptation of the extremophile Acidithiobacillus caldus.</title>
        <authorList>
            <person name="Zhang X."/>
        </authorList>
    </citation>
    <scope>NUCLEOTIDE SEQUENCE [LARGE SCALE GENOMIC DNA]</scope>
    <source>
        <strain evidence="6 7">S1</strain>
    </source>
</reference>
<organism evidence="6 7">
    <name type="scientific">Acidithiobacillus caldus</name>
    <dbReference type="NCBI Taxonomy" id="33059"/>
    <lineage>
        <taxon>Bacteria</taxon>
        <taxon>Pseudomonadati</taxon>
        <taxon>Pseudomonadota</taxon>
        <taxon>Acidithiobacillia</taxon>
        <taxon>Acidithiobacillales</taxon>
        <taxon>Acidithiobacillaceae</taxon>
        <taxon>Acidithiobacillus</taxon>
    </lineage>
</organism>
<feature type="domain" description="HTH lysR-type" evidence="5">
    <location>
        <begin position="1"/>
        <end position="60"/>
    </location>
</feature>
<evidence type="ECO:0000259" key="5">
    <source>
        <dbReference type="PROSITE" id="PS50931"/>
    </source>
</evidence>
<dbReference type="SUPFAM" id="SSF53850">
    <property type="entry name" value="Periplasmic binding protein-like II"/>
    <property type="match status" value="1"/>
</dbReference>
<dbReference type="GO" id="GO:0000976">
    <property type="term" value="F:transcription cis-regulatory region binding"/>
    <property type="evidence" value="ECO:0007669"/>
    <property type="project" value="TreeGrafter"/>
</dbReference>
<dbReference type="Pfam" id="PF00126">
    <property type="entry name" value="HTH_1"/>
    <property type="match status" value="1"/>
</dbReference>
<dbReference type="PATRIC" id="fig|33059.14.peg.1593"/>
<dbReference type="CDD" id="cd05466">
    <property type="entry name" value="PBP2_LTTR_substrate"/>
    <property type="match status" value="1"/>
</dbReference>
<protein>
    <submittedName>
        <fullName evidence="6">LysR family transcriptional regulator</fullName>
    </submittedName>
</protein>
<dbReference type="Proteomes" id="UP000175707">
    <property type="component" value="Unassembled WGS sequence"/>
</dbReference>
<dbReference type="InterPro" id="IPR000847">
    <property type="entry name" value="LysR_HTH_N"/>
</dbReference>
<sequence>MKLDADQLLTLLTIAETGSISEAATRLERGQPAVSERMRRLTKVVGEPLYRREFGRIVLTPLGQMLLPEIQQLRSQLGNIEKILERHRSLTSGDLRIATTSLIAKYFLPTYLKRFQEAHPNINIYIKSGVTFWERISLSDLDAFFFEGGMEIPTIPQSFEIIPWIRDEIVAILHPEHPLANQSSFCLTDLENFPLIWREPSSGVRKILEAALLEKRVQPMHLVEVDDVDSVGAMTKAGMGIGFIDKSVYLQRPDWGLYHHRVSDATLVWESFLAIPRKSLRSIVLEKFLEAVSLP</sequence>
<proteinExistence type="inferred from homology"/>
<name>A0A1E7YT67_9PROT</name>
<evidence type="ECO:0000256" key="2">
    <source>
        <dbReference type="ARBA" id="ARBA00023015"/>
    </source>
</evidence>
<dbReference type="Gene3D" id="1.10.10.10">
    <property type="entry name" value="Winged helix-like DNA-binding domain superfamily/Winged helix DNA-binding domain"/>
    <property type="match status" value="1"/>
</dbReference>
<keyword evidence="4" id="KW-0804">Transcription</keyword>